<evidence type="ECO:0000313" key="1">
    <source>
        <dbReference type="EMBL" id="MBC3539213.1"/>
    </source>
</evidence>
<keyword evidence="2" id="KW-1185">Reference proteome</keyword>
<reference evidence="1 2" key="1">
    <citation type="journal article" date="2019" name="Int. J. Syst. Evol. Microbiol.">
        <title>Rufibacter sediminis sp. nov., isolated from freshwater lake sediment.</title>
        <authorList>
            <person name="Qu J.H."/>
            <person name="Zhang L.J."/>
            <person name="Fu Y.H."/>
            <person name="Li H.F."/>
        </authorList>
    </citation>
    <scope>NUCLEOTIDE SEQUENCE [LARGE SCALE GENOMIC DNA]</scope>
    <source>
        <strain evidence="1 2">H-1</strain>
    </source>
</reference>
<proteinExistence type="predicted"/>
<protein>
    <submittedName>
        <fullName evidence="1">Uncharacterized protein</fullName>
    </submittedName>
</protein>
<dbReference type="EMBL" id="JACOAF010000017">
    <property type="protein sequence ID" value="MBC3539213.1"/>
    <property type="molecule type" value="Genomic_DNA"/>
</dbReference>
<accession>A0ABR6VQT6</accession>
<organism evidence="1 2">
    <name type="scientific">Rufibacter sediminis</name>
    <dbReference type="NCBI Taxonomy" id="2762756"/>
    <lineage>
        <taxon>Bacteria</taxon>
        <taxon>Pseudomonadati</taxon>
        <taxon>Bacteroidota</taxon>
        <taxon>Cytophagia</taxon>
        <taxon>Cytophagales</taxon>
        <taxon>Hymenobacteraceae</taxon>
        <taxon>Rufibacter</taxon>
    </lineage>
</organism>
<dbReference type="Proteomes" id="UP000659698">
    <property type="component" value="Unassembled WGS sequence"/>
</dbReference>
<name>A0ABR6VQT6_9BACT</name>
<dbReference type="InterPro" id="IPR014747">
    <property type="entry name" value="Bac_photo_RC_H_C"/>
</dbReference>
<sequence>MAVDLEPCHVLIPIGVADLHEADDDVILPNVTVEQLRSLLAYEKSHRDCDHEISVRPTF</sequence>
<evidence type="ECO:0000313" key="2">
    <source>
        <dbReference type="Proteomes" id="UP000659698"/>
    </source>
</evidence>
<comment type="caution">
    <text evidence="1">The sequence shown here is derived from an EMBL/GenBank/DDBJ whole genome shotgun (WGS) entry which is preliminary data.</text>
</comment>
<dbReference type="Gene3D" id="3.90.50.10">
    <property type="entry name" value="Photosynthetic Reaction Center, subunit H, domain 2"/>
    <property type="match status" value="1"/>
</dbReference>
<gene>
    <name evidence="1" type="ORF">H7U12_05940</name>
</gene>
<dbReference type="RefSeq" id="WP_186634449.1">
    <property type="nucleotide sequence ID" value="NZ_JACOAF010000017.1"/>
</dbReference>